<feature type="domain" description="Transcription regulator PadR N-terminal" evidence="1">
    <location>
        <begin position="21"/>
        <end position="93"/>
    </location>
</feature>
<dbReference type="Gene3D" id="1.10.10.10">
    <property type="entry name" value="Winged helix-like DNA-binding domain superfamily/Winged helix DNA-binding domain"/>
    <property type="match status" value="1"/>
</dbReference>
<dbReference type="Pfam" id="PF03551">
    <property type="entry name" value="PadR"/>
    <property type="match status" value="1"/>
</dbReference>
<accession>A0AAD0KMT0</accession>
<dbReference type="Proteomes" id="UP000249163">
    <property type="component" value="Chromosome"/>
</dbReference>
<dbReference type="SUPFAM" id="SSF46785">
    <property type="entry name" value="Winged helix' DNA-binding domain"/>
    <property type="match status" value="1"/>
</dbReference>
<organism evidence="2 3">
    <name type="scientific">Paenibacillus odorifer</name>
    <dbReference type="NCBI Taxonomy" id="189426"/>
    <lineage>
        <taxon>Bacteria</taxon>
        <taxon>Bacillati</taxon>
        <taxon>Bacillota</taxon>
        <taxon>Bacilli</taxon>
        <taxon>Bacillales</taxon>
        <taxon>Paenibacillaceae</taxon>
        <taxon>Paenibacillus</taxon>
    </lineage>
</organism>
<dbReference type="InterPro" id="IPR036390">
    <property type="entry name" value="WH_DNA-bd_sf"/>
</dbReference>
<proteinExistence type="predicted"/>
<evidence type="ECO:0000259" key="1">
    <source>
        <dbReference type="Pfam" id="PF03551"/>
    </source>
</evidence>
<dbReference type="InterPro" id="IPR052509">
    <property type="entry name" value="Metal_resp_DNA-bind_regulator"/>
</dbReference>
<gene>
    <name evidence="2" type="ORF">CD191_19530</name>
</gene>
<evidence type="ECO:0000313" key="3">
    <source>
        <dbReference type="Proteomes" id="UP000249163"/>
    </source>
</evidence>
<sequence>MMNRIRIPEARRMIMDIEVLILAQLMKGAKHGYEIKKNIIFVMGNDKIVNNNSLYPKLKLFEKRKWVIKKTEIQERRPKRYVYSITTEGEERFNTCLTEFTLETIRIDNEWSIRLAYYELLDQETRRRLLDYRETYMNEKLDHLQQLSKVVGNSEDMDYSEELYFYTRSMVLREIELIKELSRKLEA</sequence>
<dbReference type="PANTHER" id="PTHR33169:SF14">
    <property type="entry name" value="TRANSCRIPTIONAL REGULATOR RV3488"/>
    <property type="match status" value="1"/>
</dbReference>
<protein>
    <submittedName>
        <fullName evidence="2">PadR family transcriptional regulator</fullName>
    </submittedName>
</protein>
<dbReference type="PANTHER" id="PTHR33169">
    <property type="entry name" value="PADR-FAMILY TRANSCRIPTIONAL REGULATOR"/>
    <property type="match status" value="1"/>
</dbReference>
<dbReference type="InterPro" id="IPR036388">
    <property type="entry name" value="WH-like_DNA-bd_sf"/>
</dbReference>
<dbReference type="AlphaFoldDB" id="A0AAD0KMT0"/>
<name>A0AAD0KMT0_9BACL</name>
<dbReference type="InterPro" id="IPR005149">
    <property type="entry name" value="Tscrpt_reg_PadR_N"/>
</dbReference>
<dbReference type="EMBL" id="CP021965">
    <property type="protein sequence ID" value="AWV34630.1"/>
    <property type="molecule type" value="Genomic_DNA"/>
</dbReference>
<evidence type="ECO:0000313" key="2">
    <source>
        <dbReference type="EMBL" id="AWV34630.1"/>
    </source>
</evidence>
<reference evidence="2 3" key="1">
    <citation type="submission" date="2017-06" db="EMBL/GenBank/DDBJ databases">
        <title>Complete genome sequence of Paenibacillus odorifer CBA7130.</title>
        <authorList>
            <person name="Nam Y.-D."/>
            <person name="Kang J."/>
            <person name="Chung W.-H."/>
        </authorList>
    </citation>
    <scope>NUCLEOTIDE SEQUENCE [LARGE SCALE GENOMIC DNA]</scope>
    <source>
        <strain evidence="2 3">CBA7130</strain>
    </source>
</reference>